<proteinExistence type="predicted"/>
<feature type="transmembrane region" description="Helical" evidence="6">
    <location>
        <begin position="181"/>
        <end position="202"/>
    </location>
</feature>
<feature type="transmembrane region" description="Helical" evidence="6">
    <location>
        <begin position="223"/>
        <end position="250"/>
    </location>
</feature>
<feature type="transmembrane region" description="Helical" evidence="6">
    <location>
        <begin position="18"/>
        <end position="38"/>
    </location>
</feature>
<dbReference type="PANTHER" id="PTHR30250:SF11">
    <property type="entry name" value="O-ANTIGEN TRANSPORTER-RELATED"/>
    <property type="match status" value="1"/>
</dbReference>
<evidence type="ECO:0000256" key="4">
    <source>
        <dbReference type="ARBA" id="ARBA00022989"/>
    </source>
</evidence>
<comment type="subcellular location">
    <subcellularLocation>
        <location evidence="1">Cell membrane</location>
        <topology evidence="1">Multi-pass membrane protein</topology>
    </subcellularLocation>
</comment>
<dbReference type="RefSeq" id="WP_202016496.1">
    <property type="nucleotide sequence ID" value="NZ_JAERRB010000020.1"/>
</dbReference>
<dbReference type="PANTHER" id="PTHR30250">
    <property type="entry name" value="PST FAMILY PREDICTED COLANIC ACID TRANSPORTER"/>
    <property type="match status" value="1"/>
</dbReference>
<keyword evidence="3 6" id="KW-0812">Transmembrane</keyword>
<feature type="transmembrane region" description="Helical" evidence="6">
    <location>
        <begin position="388"/>
        <end position="410"/>
    </location>
</feature>
<evidence type="ECO:0000313" key="8">
    <source>
        <dbReference type="Proteomes" id="UP000613030"/>
    </source>
</evidence>
<feature type="transmembrane region" description="Helical" evidence="6">
    <location>
        <begin position="297"/>
        <end position="316"/>
    </location>
</feature>
<feature type="transmembrane region" description="Helical" evidence="6">
    <location>
        <begin position="256"/>
        <end position="276"/>
    </location>
</feature>
<dbReference type="InterPro" id="IPR050833">
    <property type="entry name" value="Poly_Biosynth_Transport"/>
</dbReference>
<evidence type="ECO:0000256" key="2">
    <source>
        <dbReference type="ARBA" id="ARBA00022475"/>
    </source>
</evidence>
<dbReference type="EMBL" id="JAERRB010000020">
    <property type="protein sequence ID" value="MBL0745838.1"/>
    <property type="molecule type" value="Genomic_DNA"/>
</dbReference>
<keyword evidence="2" id="KW-1003">Cell membrane</keyword>
<evidence type="ECO:0008006" key="9">
    <source>
        <dbReference type="Google" id="ProtNLM"/>
    </source>
</evidence>
<protein>
    <recommendedName>
        <fullName evidence="9">Polysaccharide biosynthesis protein</fullName>
    </recommendedName>
</protein>
<evidence type="ECO:0000313" key="7">
    <source>
        <dbReference type="EMBL" id="MBL0745838.1"/>
    </source>
</evidence>
<accession>A0ABS1L2S0</accession>
<feature type="transmembrane region" description="Helical" evidence="6">
    <location>
        <begin position="82"/>
        <end position="106"/>
    </location>
</feature>
<comment type="caution">
    <text evidence="7">The sequence shown here is derived from an EMBL/GenBank/DDBJ whole genome shotgun (WGS) entry which is preliminary data.</text>
</comment>
<feature type="transmembrane region" description="Helical" evidence="6">
    <location>
        <begin position="150"/>
        <end position="175"/>
    </location>
</feature>
<name>A0ABS1L2S0_9BACT</name>
<evidence type="ECO:0000256" key="1">
    <source>
        <dbReference type="ARBA" id="ARBA00004651"/>
    </source>
</evidence>
<evidence type="ECO:0000256" key="6">
    <source>
        <dbReference type="SAM" id="Phobius"/>
    </source>
</evidence>
<feature type="transmembrane region" description="Helical" evidence="6">
    <location>
        <begin position="50"/>
        <end position="70"/>
    </location>
</feature>
<keyword evidence="8" id="KW-1185">Reference proteome</keyword>
<reference evidence="7 8" key="1">
    <citation type="submission" date="2021-01" db="EMBL/GenBank/DDBJ databases">
        <title>Chryseolinea sp. Jin1 Genome sequencing and assembly.</title>
        <authorList>
            <person name="Kim I."/>
        </authorList>
    </citation>
    <scope>NUCLEOTIDE SEQUENCE [LARGE SCALE GENOMIC DNA]</scope>
    <source>
        <strain evidence="7 8">Jin1</strain>
    </source>
</reference>
<gene>
    <name evidence="7" type="ORF">JI741_31680</name>
</gene>
<evidence type="ECO:0000256" key="3">
    <source>
        <dbReference type="ARBA" id="ARBA00022692"/>
    </source>
</evidence>
<keyword evidence="4 6" id="KW-1133">Transmembrane helix</keyword>
<dbReference type="Proteomes" id="UP000613030">
    <property type="component" value="Unassembled WGS sequence"/>
</dbReference>
<feature type="transmembrane region" description="Helical" evidence="6">
    <location>
        <begin position="118"/>
        <end position="138"/>
    </location>
</feature>
<feature type="transmembrane region" description="Helical" evidence="6">
    <location>
        <begin position="363"/>
        <end position="382"/>
    </location>
</feature>
<feature type="transmembrane region" description="Helical" evidence="6">
    <location>
        <begin position="328"/>
        <end position="351"/>
    </location>
</feature>
<organism evidence="7 8">
    <name type="scientific">Chryseolinea lacunae</name>
    <dbReference type="NCBI Taxonomy" id="2801331"/>
    <lineage>
        <taxon>Bacteria</taxon>
        <taxon>Pseudomonadati</taxon>
        <taxon>Bacteroidota</taxon>
        <taxon>Cytophagia</taxon>
        <taxon>Cytophagales</taxon>
        <taxon>Fulvivirgaceae</taxon>
        <taxon>Chryseolinea</taxon>
    </lineage>
</organism>
<keyword evidence="5 6" id="KW-0472">Membrane</keyword>
<sequence length="419" mass="46465">MNTKPIAQGKPWWRHEKFLVLADQAVFSGGSFGITLWLAHGMMPHDFGRFASLVLVLYLIISVSNAIIVQPLQVSLASQKHAASYVAFAVGMQGIFTLVLCGSVAALLGSEIDLVKDYAVHAVGITVLTAGFVLHDFFRKLFLADAKIGQALGLDGCVVTLQAISFAVLFFQHALTLQTALVAQGIAYGSAAVLAFAWSGASRDWRAMEWKVFLHLHVQQGKWFVFTALVQWWSSNLFVVASGIFLGQVALGAFRLVQSMFGVLNILLQAFENYVLPQATRHLQVSHHEAKRYLRHIGTQGAVVFGGVLLVLFVFAEPVMQWAGGGHYRSYAFILRGMAVLYGVIFVGYPVRMAIRMLLLNKVFFIGYCLSFVFSLLTFKMFLSAWQLQGVIAGLIANQVILLCFWQYALQKKKFILWK</sequence>
<evidence type="ECO:0000256" key="5">
    <source>
        <dbReference type="ARBA" id="ARBA00023136"/>
    </source>
</evidence>